<reference evidence="3 4" key="1">
    <citation type="submission" date="2018-08" db="EMBL/GenBank/DDBJ databases">
        <title>A genome reference for cultivated species of the human gut microbiota.</title>
        <authorList>
            <person name="Zou Y."/>
            <person name="Xue W."/>
            <person name="Luo G."/>
        </authorList>
    </citation>
    <scope>NUCLEOTIDE SEQUENCE [LARGE SCALE GENOMIC DNA]</scope>
    <source>
        <strain evidence="3 4">OF02-7</strain>
    </source>
</reference>
<keyword evidence="1" id="KW-0732">Signal</keyword>
<proteinExistence type="predicted"/>
<dbReference type="Proteomes" id="UP000286063">
    <property type="component" value="Unassembled WGS sequence"/>
</dbReference>
<dbReference type="AlphaFoldDB" id="A0A413IUB5"/>
<dbReference type="OrthoDB" id="1107049at2"/>
<reference evidence="2 5" key="2">
    <citation type="submission" date="2021-02" db="EMBL/GenBank/DDBJ databases">
        <title>FDA dAtabase for Regulatory Grade micrObial Sequences (FDA-ARGOS): Supporting development and validation of Infectious Disease Dx tests.</title>
        <authorList>
            <person name="Carlson P."/>
            <person name="Fischbach M."/>
            <person name="Hastie J."/>
            <person name="Bilen M."/>
            <person name="Cheng A."/>
            <person name="Tallon L."/>
            <person name="Sadzewicz L."/>
            <person name="Zhao X."/>
            <person name="Boylan J."/>
            <person name="Ott S."/>
            <person name="Bowen H."/>
            <person name="Vavikolanu K."/>
            <person name="Mehta A."/>
            <person name="Aluvathingal J."/>
            <person name="Nadendla S."/>
            <person name="Yan Y."/>
            <person name="Sichtig H."/>
        </authorList>
    </citation>
    <scope>NUCLEOTIDE SEQUENCE [LARGE SCALE GENOMIC DNA]</scope>
    <source>
        <strain evidence="2 5">FDAARGOS_1229</strain>
    </source>
</reference>
<dbReference type="EMBL" id="CP069450">
    <property type="protein sequence ID" value="QRO49249.1"/>
    <property type="molecule type" value="Genomic_DNA"/>
</dbReference>
<evidence type="ECO:0000313" key="3">
    <source>
        <dbReference type="EMBL" id="RGY21513.1"/>
    </source>
</evidence>
<dbReference type="EMBL" id="QSCR01000001">
    <property type="protein sequence ID" value="RGY21513.1"/>
    <property type="molecule type" value="Genomic_DNA"/>
</dbReference>
<dbReference type="Proteomes" id="UP000654720">
    <property type="component" value="Chromosome"/>
</dbReference>
<sequence>MKKFEFILLVVFCLLGINNMAYTQEQDTVVIKDSIAKKKLDEKLIKLTKQVVLKHGRDYYREYKEPVIKYRRVSKSSRDLHPSIIRKNMKRIYYTVEYPYDMEKEIFYSEYAAKVYFWEDLTIFDVAFGHGMGIRDYDKLSRAEKNKIVIPYKHRKPGKWVKDTIRNDKGDIIDVMNRYEDHQ</sequence>
<dbReference type="RefSeq" id="WP_027203018.1">
    <property type="nucleotide sequence ID" value="NZ_CAJKXH010000001.1"/>
</dbReference>
<evidence type="ECO:0000313" key="4">
    <source>
        <dbReference type="Proteomes" id="UP000286063"/>
    </source>
</evidence>
<organism evidence="3 4">
    <name type="scientific">Butyricimonas virosa</name>
    <dbReference type="NCBI Taxonomy" id="544645"/>
    <lineage>
        <taxon>Bacteria</taxon>
        <taxon>Pseudomonadati</taxon>
        <taxon>Bacteroidota</taxon>
        <taxon>Bacteroidia</taxon>
        <taxon>Bacteroidales</taxon>
        <taxon>Odoribacteraceae</taxon>
        <taxon>Butyricimonas</taxon>
    </lineage>
</organism>
<gene>
    <name evidence="3" type="ORF">DXA50_01330</name>
    <name evidence="2" type="ORF">I6J59_15190</name>
</gene>
<evidence type="ECO:0000313" key="5">
    <source>
        <dbReference type="Proteomes" id="UP000654720"/>
    </source>
</evidence>
<name>A0A413IUB5_9BACT</name>
<feature type="signal peptide" evidence="1">
    <location>
        <begin position="1"/>
        <end position="23"/>
    </location>
</feature>
<evidence type="ECO:0000313" key="2">
    <source>
        <dbReference type="EMBL" id="QRO49249.1"/>
    </source>
</evidence>
<accession>A0A413IUB5</accession>
<keyword evidence="5" id="KW-1185">Reference proteome</keyword>
<evidence type="ECO:0000256" key="1">
    <source>
        <dbReference type="SAM" id="SignalP"/>
    </source>
</evidence>
<dbReference type="GeneID" id="93098081"/>
<protein>
    <submittedName>
        <fullName evidence="3">Uncharacterized protein</fullName>
    </submittedName>
</protein>
<feature type="chain" id="PRO_5044602409" evidence="1">
    <location>
        <begin position="24"/>
        <end position="183"/>
    </location>
</feature>